<dbReference type="PANTHER" id="PTHR39206">
    <property type="entry name" value="SLL8004 PROTEIN"/>
    <property type="match status" value="1"/>
</dbReference>
<accession>A0ABV2IU95</accession>
<reference evidence="1 2" key="1">
    <citation type="submission" date="2024-06" db="EMBL/GenBank/DDBJ databases">
        <title>Genomic Encyclopedia of Type Strains, Phase IV (KMG-IV): sequencing the most valuable type-strain genomes for metagenomic binning, comparative biology and taxonomic classification.</title>
        <authorList>
            <person name="Goeker M."/>
        </authorList>
    </citation>
    <scope>NUCLEOTIDE SEQUENCE [LARGE SCALE GENOMIC DNA]</scope>
    <source>
        <strain evidence="1 2">D-501</strain>
    </source>
</reference>
<dbReference type="EMBL" id="JBEPLS010000022">
    <property type="protein sequence ID" value="MET3605722.1"/>
    <property type="molecule type" value="Genomic_DNA"/>
</dbReference>
<dbReference type="SUPFAM" id="SSF52540">
    <property type="entry name" value="P-loop containing nucleoside triphosphate hydrolases"/>
    <property type="match status" value="1"/>
</dbReference>
<sequence length="205" mass="21514">MTAQQPPRLVVVGGPNGAGKTTLACAYADAHGLRYLGADDIAAQLSPQDPAAARVAAARGFSRALRQAVAAGESLVVESTLSGGSLGAHLAAARQAGYALTLVMVYLDSVELCLRRVAQRVAAGGHDVPEADVRRRYGRSLQQFLARYRLLADDWLVVFNGEAGYVTVAEGSGGQMASVLDEARWAQLIEQSVAGVAPDTEEKHD</sequence>
<evidence type="ECO:0000313" key="2">
    <source>
        <dbReference type="Proteomes" id="UP001549111"/>
    </source>
</evidence>
<dbReference type="RefSeq" id="WP_180693003.1">
    <property type="nucleotide sequence ID" value="NZ_CP035708.1"/>
</dbReference>
<dbReference type="InterPro" id="IPR027417">
    <property type="entry name" value="P-loop_NTPase"/>
</dbReference>
<organism evidence="1 2">
    <name type="scientific">Sphaerotilus sulfidivorans</name>
    <dbReference type="NCBI Taxonomy" id="639200"/>
    <lineage>
        <taxon>Bacteria</taxon>
        <taxon>Pseudomonadati</taxon>
        <taxon>Pseudomonadota</taxon>
        <taxon>Betaproteobacteria</taxon>
        <taxon>Burkholderiales</taxon>
        <taxon>Sphaerotilaceae</taxon>
        <taxon>Sphaerotilus</taxon>
    </lineage>
</organism>
<proteinExistence type="predicted"/>
<keyword evidence="2" id="KW-1185">Reference proteome</keyword>
<comment type="caution">
    <text evidence="1">The sequence shown here is derived from an EMBL/GenBank/DDBJ whole genome shotgun (WGS) entry which is preliminary data.</text>
</comment>
<gene>
    <name evidence="1" type="ORF">ABIC99_003555</name>
</gene>
<protein>
    <submittedName>
        <fullName evidence="1">ABC-type ATPase</fullName>
    </submittedName>
</protein>
<evidence type="ECO:0000313" key="1">
    <source>
        <dbReference type="EMBL" id="MET3605722.1"/>
    </source>
</evidence>
<dbReference type="Pfam" id="PF13671">
    <property type="entry name" value="AAA_33"/>
    <property type="match status" value="1"/>
</dbReference>
<dbReference type="Proteomes" id="UP001549111">
    <property type="component" value="Unassembled WGS sequence"/>
</dbReference>
<name>A0ABV2IU95_9BURK</name>
<dbReference type="PANTHER" id="PTHR39206:SF1">
    <property type="entry name" value="SLL8004 PROTEIN"/>
    <property type="match status" value="1"/>
</dbReference>
<dbReference type="Gene3D" id="3.40.50.300">
    <property type="entry name" value="P-loop containing nucleotide triphosphate hydrolases"/>
    <property type="match status" value="1"/>
</dbReference>